<keyword evidence="2" id="KW-1185">Reference proteome</keyword>
<dbReference type="RefSeq" id="WP_057793278.1">
    <property type="nucleotide sequence ID" value="NZ_LAXJ01000009.1"/>
</dbReference>
<accession>A0A0T5NUK9</accession>
<comment type="caution">
    <text evidence="1">The sequence shown here is derived from an EMBL/GenBank/DDBJ whole genome shotgun (WGS) entry which is preliminary data.</text>
</comment>
<name>A0A0T5NUK9_9RHOB</name>
<dbReference type="AlphaFoldDB" id="A0A0T5NUK9"/>
<dbReference type="STRING" id="1641875.XM53_11175"/>
<protein>
    <submittedName>
        <fullName evidence="1">Uncharacterized protein</fullName>
    </submittedName>
</protein>
<sequence length="93" mass="9963">MKIERISLENVAVSPHSGAHVATVFLHGDTASLSLRASAMPATMLSGLTESAIVTRALVQDALRQLRRMPEFRNAPQAIVVEDSAWPVAAEQA</sequence>
<evidence type="ECO:0000313" key="1">
    <source>
        <dbReference type="EMBL" id="KRS12626.1"/>
    </source>
</evidence>
<dbReference type="PATRIC" id="fig|1641875.4.peg.4654"/>
<proteinExistence type="predicted"/>
<evidence type="ECO:0000313" key="2">
    <source>
        <dbReference type="Proteomes" id="UP000051295"/>
    </source>
</evidence>
<dbReference type="Proteomes" id="UP000051295">
    <property type="component" value="Unassembled WGS sequence"/>
</dbReference>
<dbReference type="OrthoDB" id="7745050at2"/>
<dbReference type="EMBL" id="LAXJ01000009">
    <property type="protein sequence ID" value="KRS12626.1"/>
    <property type="molecule type" value="Genomic_DNA"/>
</dbReference>
<gene>
    <name evidence="1" type="ORF">XM53_11175</name>
</gene>
<organism evidence="1 2">
    <name type="scientific">Roseovarius atlanticus</name>
    <dbReference type="NCBI Taxonomy" id="1641875"/>
    <lineage>
        <taxon>Bacteria</taxon>
        <taxon>Pseudomonadati</taxon>
        <taxon>Pseudomonadota</taxon>
        <taxon>Alphaproteobacteria</taxon>
        <taxon>Rhodobacterales</taxon>
        <taxon>Roseobacteraceae</taxon>
        <taxon>Roseovarius</taxon>
    </lineage>
</organism>
<reference evidence="1 2" key="1">
    <citation type="submission" date="2015-04" db="EMBL/GenBank/DDBJ databases">
        <title>The draft genome sequence of Roseovarius sp.R12b.</title>
        <authorList>
            <person name="Li G."/>
            <person name="Lai Q."/>
            <person name="Shao Z."/>
            <person name="Yan P."/>
        </authorList>
    </citation>
    <scope>NUCLEOTIDE SEQUENCE [LARGE SCALE GENOMIC DNA]</scope>
    <source>
        <strain evidence="1 2">R12B</strain>
    </source>
</reference>